<protein>
    <recommendedName>
        <fullName evidence="4">LPS-assembly lipoprotein</fullName>
    </recommendedName>
</protein>
<accession>A0A1E5XST2</accession>
<sequence>MLRNVFIALSLLGATALAGCTGLTPVYGERGIGVERHPLNYAKPNSRAEQIIYQELVLRFGRASDASSPTVRIATSSYGRDLTRSNVVRPTDQKEMVVTAQIELIGADGSVILSTSRSAAALYTTDSQALAASEAEREATERAARALAETVRLTLLSALAQSAS</sequence>
<dbReference type="AlphaFoldDB" id="A0A1E5XST2"/>
<dbReference type="PROSITE" id="PS51257">
    <property type="entry name" value="PROKAR_LIPOPROTEIN"/>
    <property type="match status" value="1"/>
</dbReference>
<evidence type="ECO:0000313" key="3">
    <source>
        <dbReference type="Proteomes" id="UP000095463"/>
    </source>
</evidence>
<dbReference type="GO" id="GO:0019867">
    <property type="term" value="C:outer membrane"/>
    <property type="evidence" value="ECO:0007669"/>
    <property type="project" value="InterPro"/>
</dbReference>
<proteinExistence type="predicted"/>
<name>A0A1E5XST2_9HYPH</name>
<dbReference type="EMBL" id="LAJE02000151">
    <property type="protein sequence ID" value="OEO31640.1"/>
    <property type="molecule type" value="Genomic_DNA"/>
</dbReference>
<dbReference type="Proteomes" id="UP000095463">
    <property type="component" value="Unassembled WGS sequence"/>
</dbReference>
<evidence type="ECO:0000256" key="1">
    <source>
        <dbReference type="SAM" id="SignalP"/>
    </source>
</evidence>
<organism evidence="2 3">
    <name type="scientific">Devosia insulae DS-56</name>
    <dbReference type="NCBI Taxonomy" id="1116389"/>
    <lineage>
        <taxon>Bacteria</taxon>
        <taxon>Pseudomonadati</taxon>
        <taxon>Pseudomonadota</taxon>
        <taxon>Alphaproteobacteria</taxon>
        <taxon>Hyphomicrobiales</taxon>
        <taxon>Devosiaceae</taxon>
        <taxon>Devosia</taxon>
    </lineage>
</organism>
<comment type="caution">
    <text evidence="2">The sequence shown here is derived from an EMBL/GenBank/DDBJ whole genome shotgun (WGS) entry which is preliminary data.</text>
</comment>
<keyword evidence="1" id="KW-0732">Signal</keyword>
<dbReference type="Gene3D" id="3.30.160.150">
    <property type="entry name" value="Lipoprotein like domain"/>
    <property type="match status" value="1"/>
</dbReference>
<feature type="chain" id="PRO_5009190567" description="LPS-assembly lipoprotein" evidence="1">
    <location>
        <begin position="19"/>
        <end position="164"/>
    </location>
</feature>
<reference evidence="2 3" key="1">
    <citation type="journal article" date="2015" name="Genome Announc.">
        <title>Genome Assemblies of Three Soil-Associated Devosia species: D. insulae, D. limi, and D. soli.</title>
        <authorList>
            <person name="Hassan Y.I."/>
            <person name="Lepp D."/>
            <person name="Zhou T."/>
        </authorList>
    </citation>
    <scope>NUCLEOTIDE SEQUENCE [LARGE SCALE GENOMIC DNA]</scope>
    <source>
        <strain evidence="2 3">DS-56</strain>
    </source>
</reference>
<feature type="signal peptide" evidence="1">
    <location>
        <begin position="1"/>
        <end position="18"/>
    </location>
</feature>
<evidence type="ECO:0008006" key="4">
    <source>
        <dbReference type="Google" id="ProtNLM"/>
    </source>
</evidence>
<gene>
    <name evidence="2" type="ORF">VW23_015240</name>
</gene>
<dbReference type="Pfam" id="PF04390">
    <property type="entry name" value="LptE"/>
    <property type="match status" value="1"/>
</dbReference>
<keyword evidence="3" id="KW-1185">Reference proteome</keyword>
<evidence type="ECO:0000313" key="2">
    <source>
        <dbReference type="EMBL" id="OEO31640.1"/>
    </source>
</evidence>
<dbReference type="InterPro" id="IPR007485">
    <property type="entry name" value="LPS_assembly_LptE"/>
</dbReference>
<dbReference type="GO" id="GO:0043165">
    <property type="term" value="P:Gram-negative-bacterium-type cell outer membrane assembly"/>
    <property type="evidence" value="ECO:0007669"/>
    <property type="project" value="InterPro"/>
</dbReference>